<dbReference type="Proteomes" id="UP000240638">
    <property type="component" value="Unassembled WGS sequence"/>
</dbReference>
<proteinExistence type="predicted"/>
<gene>
    <name evidence="1" type="ORF">C9I57_00925</name>
</gene>
<dbReference type="GO" id="GO:0004674">
    <property type="term" value="F:protein serine/threonine kinase activity"/>
    <property type="evidence" value="ECO:0007669"/>
    <property type="project" value="UniProtKB-KW"/>
</dbReference>
<keyword evidence="1" id="KW-0723">Serine/threonine-protein kinase</keyword>
<sequence>MSDHITWVVDLDVTLEEAPIFAQRGLEWLIQQSIVQPFPDVERSLADLDLYRPGPKAAAWSELVASDLLQCGLEISVDRTVFHTGDSGADGIRCPHCGVSHSLDSVPWDEAVDRWCASQSDDTLTCPACVNAASIVDWTFFELDWGFGNLGFGFNNWVIEPRLAEELGKVLGHRIKVVHQHI</sequence>
<name>A0A2T3Y0Z0_9BURK</name>
<evidence type="ECO:0000313" key="2">
    <source>
        <dbReference type="Proteomes" id="UP000240638"/>
    </source>
</evidence>
<reference evidence="1 2" key="1">
    <citation type="submission" date="2018-03" db="EMBL/GenBank/DDBJ databases">
        <title>Whole genome analyses suggest that Burkholderia sensu lato contains two further novel genera in the rhizoxinica-symbiotica group Mycetohabitans gen. nov., and Trinickia gen. nov.: implications for the evolution of diazotrophy and nodulation in the Burkholderiaceae.</title>
        <authorList>
            <person name="Estrada De Los Santos P."/>
            <person name="Palmer M."/>
            <person name="Chavez-Ramirez B."/>
            <person name="Steenkamp E.T."/>
            <person name="Hirsch A.M."/>
            <person name="Manyaka P."/>
            <person name="Maluk M."/>
            <person name="Lafos M."/>
            <person name="Crook M."/>
            <person name="Gross E."/>
            <person name="Simon M.F."/>
            <person name="Bueno Dos Reis Junior F."/>
            <person name="Poole P.S."/>
            <person name="Venter S.N."/>
            <person name="James E.K."/>
        </authorList>
    </citation>
    <scope>NUCLEOTIDE SEQUENCE [LARGE SCALE GENOMIC DNA]</scope>
    <source>
        <strain evidence="1 2">JPY-366</strain>
    </source>
</reference>
<evidence type="ECO:0000313" key="1">
    <source>
        <dbReference type="EMBL" id="PTB22392.1"/>
    </source>
</evidence>
<keyword evidence="1" id="KW-0808">Transferase</keyword>
<protein>
    <submittedName>
        <fullName evidence="1">Serine/threonine protein kinase</fullName>
    </submittedName>
</protein>
<dbReference type="EMBL" id="PYUC01000001">
    <property type="protein sequence ID" value="PTB22392.1"/>
    <property type="molecule type" value="Genomic_DNA"/>
</dbReference>
<dbReference type="RefSeq" id="WP_107148775.1">
    <property type="nucleotide sequence ID" value="NZ_PYUC01000001.1"/>
</dbReference>
<accession>A0A2T3Y0Z0</accession>
<keyword evidence="1" id="KW-0418">Kinase</keyword>
<organism evidence="1 2">
    <name type="scientific">Trinickia symbiotica</name>
    <dbReference type="NCBI Taxonomy" id="863227"/>
    <lineage>
        <taxon>Bacteria</taxon>
        <taxon>Pseudomonadati</taxon>
        <taxon>Pseudomonadota</taxon>
        <taxon>Betaproteobacteria</taxon>
        <taxon>Burkholderiales</taxon>
        <taxon>Burkholderiaceae</taxon>
        <taxon>Trinickia</taxon>
    </lineage>
</organism>
<comment type="caution">
    <text evidence="1">The sequence shown here is derived from an EMBL/GenBank/DDBJ whole genome shotgun (WGS) entry which is preliminary data.</text>
</comment>
<dbReference type="AlphaFoldDB" id="A0A2T3Y0Z0"/>